<name>A0A7V8RE43_9SPHN</name>
<accession>A0A7V8RE43</accession>
<keyword evidence="2" id="KW-1185">Reference proteome</keyword>
<dbReference type="SUPFAM" id="SSF160113">
    <property type="entry name" value="YegP-like"/>
    <property type="match status" value="1"/>
</dbReference>
<evidence type="ECO:0000313" key="1">
    <source>
        <dbReference type="EMBL" id="MBA1374802.1"/>
    </source>
</evidence>
<dbReference type="AlphaFoldDB" id="A0A7V8RE43"/>
<organism evidence="1 2">
    <name type="scientific">Sphingomonas ursincola</name>
    <dbReference type="NCBI Taxonomy" id="56361"/>
    <lineage>
        <taxon>Bacteria</taxon>
        <taxon>Pseudomonadati</taxon>
        <taxon>Pseudomonadota</taxon>
        <taxon>Alphaproteobacteria</taxon>
        <taxon>Sphingomonadales</taxon>
        <taxon>Sphingomonadaceae</taxon>
        <taxon>Sphingomonas</taxon>
    </lineage>
</organism>
<dbReference type="EMBL" id="VDES01000002">
    <property type="protein sequence ID" value="MBA1374802.1"/>
    <property type="molecule type" value="Genomic_DNA"/>
</dbReference>
<dbReference type="RefSeq" id="WP_181267482.1">
    <property type="nucleotide sequence ID" value="NZ_BAAAGB010000001.1"/>
</dbReference>
<evidence type="ECO:0000313" key="2">
    <source>
        <dbReference type="Proteomes" id="UP000589292"/>
    </source>
</evidence>
<sequence length="81" mass="8923">MTDSEIDAAIAADEDTFALTPADLQSNSPGFKFVDRGEQNWCWLFYGEEGELLARSGQTYRNMVDAVAAADQIRRSFAQAA</sequence>
<evidence type="ECO:0008006" key="3">
    <source>
        <dbReference type="Google" id="ProtNLM"/>
    </source>
</evidence>
<proteinExistence type="predicted"/>
<dbReference type="InterPro" id="IPR036913">
    <property type="entry name" value="YegP-like_sf"/>
</dbReference>
<comment type="caution">
    <text evidence="1">The sequence shown here is derived from an EMBL/GenBank/DDBJ whole genome shotgun (WGS) entry which is preliminary data.</text>
</comment>
<dbReference type="Proteomes" id="UP000589292">
    <property type="component" value="Unassembled WGS sequence"/>
</dbReference>
<reference evidence="1 2" key="1">
    <citation type="journal article" date="1994" name="Int. J. Syst. Bacteriol.">
        <title>Phylogenetic positions of novel aerobic, bacteriochlorophyll a-containing bacteria and description of Roseococcus thiosulfatophilus gen. nov., sp. nov., Erythromicrobium ramosum gen. nov., sp. nov., and Erythrobacter litoralis sp. nov.</title>
        <authorList>
            <person name="Yurkov V."/>
            <person name="Stackebrandt E."/>
            <person name="Holmes A."/>
            <person name="Fuerst J.A."/>
            <person name="Hugenholtz P."/>
            <person name="Golecki J."/>
            <person name="Gad'on N."/>
            <person name="Gorlenko V.M."/>
            <person name="Kompantseva E.I."/>
            <person name="Drews G."/>
        </authorList>
    </citation>
    <scope>NUCLEOTIDE SEQUENCE [LARGE SCALE GENOMIC DNA]</scope>
    <source>
        <strain evidence="1 2">KR-99</strain>
    </source>
</reference>
<protein>
    <recommendedName>
        <fullName evidence="3">DUF1508 domain-containing protein</fullName>
    </recommendedName>
</protein>
<gene>
    <name evidence="1" type="ORF">FG486_10655</name>
</gene>